<dbReference type="PROSITE" id="PS50198">
    <property type="entry name" value="PPIC_PPIASE_2"/>
    <property type="match status" value="1"/>
</dbReference>
<gene>
    <name evidence="11" type="ORF">C8N42_11186</name>
</gene>
<dbReference type="AlphaFoldDB" id="A0A2T5HDW2"/>
<dbReference type="RefSeq" id="WP_107817233.1">
    <property type="nucleotide sequence ID" value="NZ_QAOH01000011.1"/>
</dbReference>
<dbReference type="GO" id="GO:0003755">
    <property type="term" value="F:peptidyl-prolyl cis-trans isomerase activity"/>
    <property type="evidence" value="ECO:0007669"/>
    <property type="project" value="UniProtKB-KW"/>
</dbReference>
<name>A0A2T5HDW2_9RHOB</name>
<dbReference type="SUPFAM" id="SSF54534">
    <property type="entry name" value="FKBP-like"/>
    <property type="match status" value="1"/>
</dbReference>
<accession>A0A2T5HDW2</accession>
<comment type="catalytic activity">
    <reaction evidence="1">
        <text>[protein]-peptidylproline (omega=180) = [protein]-peptidylproline (omega=0)</text>
        <dbReference type="Rhea" id="RHEA:16237"/>
        <dbReference type="Rhea" id="RHEA-COMP:10747"/>
        <dbReference type="Rhea" id="RHEA-COMP:10748"/>
        <dbReference type="ChEBI" id="CHEBI:83833"/>
        <dbReference type="ChEBI" id="CHEBI:83834"/>
        <dbReference type="EC" id="5.2.1.8"/>
    </reaction>
</comment>
<reference evidence="11 12" key="1">
    <citation type="submission" date="2018-04" db="EMBL/GenBank/DDBJ databases">
        <title>Genomic Encyclopedia of Archaeal and Bacterial Type Strains, Phase II (KMG-II): from individual species to whole genera.</title>
        <authorList>
            <person name="Goeker M."/>
        </authorList>
    </citation>
    <scope>NUCLEOTIDE SEQUENCE [LARGE SCALE GENOMIC DNA]</scope>
    <source>
        <strain evidence="11 12">DSM 100434</strain>
    </source>
</reference>
<evidence type="ECO:0000256" key="1">
    <source>
        <dbReference type="ARBA" id="ARBA00000971"/>
    </source>
</evidence>
<evidence type="ECO:0000256" key="6">
    <source>
        <dbReference type="ARBA" id="ARBA00030642"/>
    </source>
</evidence>
<dbReference type="InterPro" id="IPR050245">
    <property type="entry name" value="PrsA_foldase"/>
</dbReference>
<organism evidence="11 12">
    <name type="scientific">Celeribacter persicus</name>
    <dbReference type="NCBI Taxonomy" id="1651082"/>
    <lineage>
        <taxon>Bacteria</taxon>
        <taxon>Pseudomonadati</taxon>
        <taxon>Pseudomonadota</taxon>
        <taxon>Alphaproteobacteria</taxon>
        <taxon>Rhodobacterales</taxon>
        <taxon>Roseobacteraceae</taxon>
        <taxon>Celeribacter</taxon>
    </lineage>
</organism>
<dbReference type="EC" id="5.2.1.8" evidence="3"/>
<evidence type="ECO:0000256" key="3">
    <source>
        <dbReference type="ARBA" id="ARBA00013194"/>
    </source>
</evidence>
<keyword evidence="5 8" id="KW-0697">Rotamase</keyword>
<evidence type="ECO:0000256" key="2">
    <source>
        <dbReference type="ARBA" id="ARBA00007656"/>
    </source>
</evidence>
<comment type="caution">
    <text evidence="11">The sequence shown here is derived from an EMBL/GenBank/DDBJ whole genome shotgun (WGS) entry which is preliminary data.</text>
</comment>
<proteinExistence type="inferred from homology"/>
<dbReference type="OrthoDB" id="14196at2"/>
<dbReference type="PROSITE" id="PS01096">
    <property type="entry name" value="PPIC_PPIASE_1"/>
    <property type="match status" value="1"/>
</dbReference>
<feature type="signal peptide" evidence="9">
    <location>
        <begin position="1"/>
        <end position="24"/>
    </location>
</feature>
<dbReference type="InterPro" id="IPR027304">
    <property type="entry name" value="Trigger_fact/SurA_dom_sf"/>
</dbReference>
<dbReference type="InterPro" id="IPR023058">
    <property type="entry name" value="PPIase_PpiC_CS"/>
</dbReference>
<dbReference type="Pfam" id="PF13616">
    <property type="entry name" value="Rotamase_3"/>
    <property type="match status" value="1"/>
</dbReference>
<evidence type="ECO:0000313" key="12">
    <source>
        <dbReference type="Proteomes" id="UP000244077"/>
    </source>
</evidence>
<evidence type="ECO:0000259" key="10">
    <source>
        <dbReference type="PROSITE" id="PS50198"/>
    </source>
</evidence>
<feature type="domain" description="PpiC" evidence="10">
    <location>
        <begin position="134"/>
        <end position="223"/>
    </location>
</feature>
<sequence>MKYRISATAALFSLAMAATAPTFAEDMTANTVVARVNGVEITLGNLIAARQSLPEQYQSLPDAQLFDGIVNQIVQQELLKQSAGDITDALKYQLANEERVLIAGHALETIANAAVTDEALKEAYDAKFADFEPGREYHAAHILVETEDEAKEIIAALEDGADFGDLAREKSTGPSGPNGGDLGWFGKGMMVAPFEEAVVDMEEGAISEPVQTQFGWHVIKLMETRLAEVPPLEDVQDELTADIQEQAIRAKLDSLESEGNVEMVEGIEPSALRMDDLIAN</sequence>
<dbReference type="EMBL" id="QAOH01000011">
    <property type="protein sequence ID" value="PTQ69737.1"/>
    <property type="molecule type" value="Genomic_DNA"/>
</dbReference>
<evidence type="ECO:0000256" key="9">
    <source>
        <dbReference type="SAM" id="SignalP"/>
    </source>
</evidence>
<evidence type="ECO:0000256" key="8">
    <source>
        <dbReference type="PROSITE-ProRule" id="PRU00278"/>
    </source>
</evidence>
<dbReference type="SUPFAM" id="SSF109998">
    <property type="entry name" value="Triger factor/SurA peptide-binding domain-like"/>
    <property type="match status" value="1"/>
</dbReference>
<keyword evidence="9" id="KW-0732">Signal</keyword>
<keyword evidence="12" id="KW-1185">Reference proteome</keyword>
<comment type="similarity">
    <text evidence="2">Belongs to the PpiC/parvulin rotamase family.</text>
</comment>
<feature type="chain" id="PRO_5015656998" description="Parvulin-like PPIase" evidence="9">
    <location>
        <begin position="25"/>
        <end position="280"/>
    </location>
</feature>
<dbReference type="PANTHER" id="PTHR47245">
    <property type="entry name" value="PEPTIDYLPROLYL ISOMERASE"/>
    <property type="match status" value="1"/>
</dbReference>
<dbReference type="Proteomes" id="UP000244077">
    <property type="component" value="Unassembled WGS sequence"/>
</dbReference>
<keyword evidence="8 11" id="KW-0413">Isomerase</keyword>
<evidence type="ECO:0000256" key="5">
    <source>
        <dbReference type="ARBA" id="ARBA00023110"/>
    </source>
</evidence>
<evidence type="ECO:0000313" key="11">
    <source>
        <dbReference type="EMBL" id="PTQ69737.1"/>
    </source>
</evidence>
<dbReference type="InterPro" id="IPR000297">
    <property type="entry name" value="PPIase_PpiC"/>
</dbReference>
<evidence type="ECO:0000256" key="4">
    <source>
        <dbReference type="ARBA" id="ARBA00018370"/>
    </source>
</evidence>
<dbReference type="PANTHER" id="PTHR47245:SF2">
    <property type="entry name" value="PEPTIDYL-PROLYL CIS-TRANS ISOMERASE HP_0175-RELATED"/>
    <property type="match status" value="1"/>
</dbReference>
<dbReference type="Gene3D" id="3.10.50.40">
    <property type="match status" value="1"/>
</dbReference>
<protein>
    <recommendedName>
        <fullName evidence="4">Parvulin-like PPIase</fullName>
        <ecNumber evidence="3">5.2.1.8</ecNumber>
    </recommendedName>
    <alternativeName>
        <fullName evidence="6">Peptidyl-prolyl cis-trans isomerase plp</fullName>
    </alternativeName>
    <alternativeName>
        <fullName evidence="7">Rotamase plp</fullName>
    </alternativeName>
</protein>
<dbReference type="InterPro" id="IPR046357">
    <property type="entry name" value="PPIase_dom_sf"/>
</dbReference>
<evidence type="ECO:0000256" key="7">
    <source>
        <dbReference type="ARBA" id="ARBA00031484"/>
    </source>
</evidence>